<dbReference type="Pfam" id="PF02156">
    <property type="entry name" value="Glyco_hydro_26"/>
    <property type="match status" value="1"/>
</dbReference>
<dbReference type="GO" id="GO:0006080">
    <property type="term" value="P:substituted mannan metabolic process"/>
    <property type="evidence" value="ECO:0007669"/>
    <property type="project" value="InterPro"/>
</dbReference>
<dbReference type="PROSITE" id="PS51764">
    <property type="entry name" value="GH26"/>
    <property type="match status" value="1"/>
</dbReference>
<evidence type="ECO:0000313" key="6">
    <source>
        <dbReference type="EMBL" id="WJK71410.1"/>
    </source>
</evidence>
<dbReference type="PRINTS" id="PR00739">
    <property type="entry name" value="GLHYDRLASE26"/>
</dbReference>
<sequence>MKGFRAGIILLLIALAYAEEYTTFPYTIEAEDCEGVDKAWTSVYENVIKGEFSGKVKEDGMYQFNARVAQILNKEGRLQTISINGIDFQYTVPYYDTWIDFDFGMHRLNKGTNKITFKGIYGYAEYDTITITDATFPDFSKVPTTLSDPKATKEAQKLQEYLASVYGKKIISGQQEIYGSGNNGNYELEFDFIHDLTGKYPAIRGFDFMNYNPLYGWNDESTERCIDWVNKRGGIATASWHINVPKDFENYKVGDKVDWQQCTYATSSTFKTENAIVEGTKENEYWNLAIKMLAEQLKRLQDANVPLIFRPLHEAEGNANTDGSGAWFWWGKAGAKTYVKIWKYLYEKLTKEYDLHNLIWEQNLYAWSPDSIQWYAGDDYVDMVGYDKYNTVYNRHDGKTSGPNLDAETPIFYTLLKFVDNKKMIALAENDSIPGVNNLIVEHAAWLYFCPWYGEFILEERNNAKSDLKEIYNNEYCITLEDLPFLKEK</sequence>
<accession>A0AA49J0Z2</accession>
<dbReference type="EMBL" id="OR187470">
    <property type="protein sequence ID" value="WJK71410.1"/>
    <property type="molecule type" value="mRNA"/>
</dbReference>
<dbReference type="AlphaFoldDB" id="A0AA49J0Z2"/>
<evidence type="ECO:0000256" key="4">
    <source>
        <dbReference type="SAM" id="SignalP"/>
    </source>
</evidence>
<dbReference type="SUPFAM" id="SSF51445">
    <property type="entry name" value="(Trans)glycosidases"/>
    <property type="match status" value="1"/>
</dbReference>
<keyword evidence="3" id="KW-0326">Glycosidase</keyword>
<gene>
    <name evidence="6" type="primary">Xyn1A</name>
</gene>
<dbReference type="GO" id="GO:0016985">
    <property type="term" value="F:mannan endo-1,4-beta-mannosidase activity"/>
    <property type="evidence" value="ECO:0007669"/>
    <property type="project" value="InterPro"/>
</dbReference>
<feature type="chain" id="PRO_5041319666" evidence="4">
    <location>
        <begin position="19"/>
        <end position="489"/>
    </location>
</feature>
<reference evidence="6" key="1">
    <citation type="submission" date="2023-06" db="EMBL/GenBank/DDBJ databases">
        <authorList>
            <person name="Wang X."/>
            <person name="Li Z."/>
        </authorList>
    </citation>
    <scope>NUCLEOTIDE SEQUENCE</scope>
    <source>
        <strain evidence="6">SAGT3</strain>
    </source>
</reference>
<evidence type="ECO:0000256" key="1">
    <source>
        <dbReference type="ARBA" id="ARBA00007754"/>
    </source>
</evidence>
<dbReference type="PANTHER" id="PTHR40079">
    <property type="entry name" value="MANNAN ENDO-1,4-BETA-MANNOSIDASE E-RELATED"/>
    <property type="match status" value="1"/>
</dbReference>
<organism evidence="6">
    <name type="scientific">Ophryoscolex caudatus</name>
    <dbReference type="NCBI Taxonomy" id="358021"/>
    <lineage>
        <taxon>Eukaryota</taxon>
        <taxon>Sar</taxon>
        <taxon>Alveolata</taxon>
        <taxon>Ciliophora</taxon>
        <taxon>Intramacronucleata</taxon>
        <taxon>Litostomatea</taxon>
        <taxon>Trichostomatia</taxon>
        <taxon>Entodiniomorphida</taxon>
        <taxon>Ophryoscolecidae</taxon>
        <taxon>Ophryoscolex</taxon>
    </lineage>
</organism>
<feature type="domain" description="GH26" evidence="5">
    <location>
        <begin position="153"/>
        <end position="481"/>
    </location>
</feature>
<feature type="signal peptide" evidence="4">
    <location>
        <begin position="1"/>
        <end position="18"/>
    </location>
</feature>
<keyword evidence="2" id="KW-0378">Hydrolase</keyword>
<evidence type="ECO:0000256" key="3">
    <source>
        <dbReference type="ARBA" id="ARBA00023295"/>
    </source>
</evidence>
<dbReference type="PANTHER" id="PTHR40079:SF4">
    <property type="entry name" value="GH26 DOMAIN-CONTAINING PROTEIN-RELATED"/>
    <property type="match status" value="1"/>
</dbReference>
<dbReference type="Gene3D" id="2.60.120.260">
    <property type="entry name" value="Galactose-binding domain-like"/>
    <property type="match status" value="1"/>
</dbReference>
<keyword evidence="4" id="KW-0732">Signal</keyword>
<comment type="similarity">
    <text evidence="1">Belongs to the glycosyl hydrolase 26 family.</text>
</comment>
<protein>
    <submittedName>
        <fullName evidence="6">Beta-1,3-xylanase</fullName>
    </submittedName>
</protein>
<dbReference type="InterPro" id="IPR022790">
    <property type="entry name" value="GH26_dom"/>
</dbReference>
<evidence type="ECO:0000256" key="2">
    <source>
        <dbReference type="ARBA" id="ARBA00022801"/>
    </source>
</evidence>
<dbReference type="Gene3D" id="3.20.20.80">
    <property type="entry name" value="Glycosidases"/>
    <property type="match status" value="1"/>
</dbReference>
<proteinExistence type="evidence at transcript level"/>
<dbReference type="InterPro" id="IPR017853">
    <property type="entry name" value="GH"/>
</dbReference>
<evidence type="ECO:0000259" key="5">
    <source>
        <dbReference type="PROSITE" id="PS51764"/>
    </source>
</evidence>
<name>A0AA49J0Z2_9CILI</name>
<dbReference type="InterPro" id="IPR000805">
    <property type="entry name" value="Glyco_hydro_26"/>
</dbReference>